<dbReference type="PROSITE" id="PS00028">
    <property type="entry name" value="ZINC_FINGER_C2H2_1"/>
    <property type="match status" value="3"/>
</dbReference>
<keyword evidence="3" id="KW-0677">Repeat</keyword>
<keyword evidence="4 7" id="KW-0863">Zinc-finger</keyword>
<dbReference type="GO" id="GO:0000981">
    <property type="term" value="F:DNA-binding transcription factor activity, RNA polymerase II-specific"/>
    <property type="evidence" value="ECO:0007669"/>
    <property type="project" value="TreeGrafter"/>
</dbReference>
<name>A0A6F9DF63_9ASCI</name>
<feature type="domain" description="C2H2-type" evidence="9">
    <location>
        <begin position="712"/>
        <end position="741"/>
    </location>
</feature>
<evidence type="ECO:0000256" key="7">
    <source>
        <dbReference type="PROSITE-ProRule" id="PRU00042"/>
    </source>
</evidence>
<feature type="region of interest" description="Disordered" evidence="8">
    <location>
        <begin position="596"/>
        <end position="620"/>
    </location>
</feature>
<comment type="subcellular location">
    <subcellularLocation>
        <location evidence="1">Nucleus</location>
    </subcellularLocation>
</comment>
<evidence type="ECO:0000256" key="4">
    <source>
        <dbReference type="ARBA" id="ARBA00022771"/>
    </source>
</evidence>
<dbReference type="PROSITE" id="PS50157">
    <property type="entry name" value="ZINC_FINGER_C2H2_2"/>
    <property type="match status" value="3"/>
</dbReference>
<keyword evidence="5" id="KW-0862">Zinc</keyword>
<feature type="region of interest" description="Disordered" evidence="8">
    <location>
        <begin position="277"/>
        <end position="301"/>
    </location>
</feature>
<evidence type="ECO:0000256" key="1">
    <source>
        <dbReference type="ARBA" id="ARBA00004123"/>
    </source>
</evidence>
<dbReference type="EMBL" id="LR786235">
    <property type="protein sequence ID" value="CAB3259187.1"/>
    <property type="molecule type" value="mRNA"/>
</dbReference>
<reference evidence="10" key="1">
    <citation type="submission" date="2020-04" db="EMBL/GenBank/DDBJ databases">
        <authorList>
            <person name="Neveu A P."/>
        </authorList>
    </citation>
    <scope>NUCLEOTIDE SEQUENCE</scope>
    <source>
        <tissue evidence="10">Whole embryo</tissue>
    </source>
</reference>
<dbReference type="FunFam" id="3.30.160.60:FF:000624">
    <property type="entry name" value="zinc finger protein 697"/>
    <property type="match status" value="1"/>
</dbReference>
<evidence type="ECO:0000256" key="3">
    <source>
        <dbReference type="ARBA" id="ARBA00022737"/>
    </source>
</evidence>
<gene>
    <name evidence="10" type="primary">Klf15</name>
</gene>
<keyword evidence="6" id="KW-0539">Nucleus</keyword>
<feature type="compositionally biased region" description="Polar residues" evidence="8">
    <location>
        <begin position="610"/>
        <end position="620"/>
    </location>
</feature>
<dbReference type="SMART" id="SM00355">
    <property type="entry name" value="ZnF_C2H2"/>
    <property type="match status" value="3"/>
</dbReference>
<evidence type="ECO:0000313" key="10">
    <source>
        <dbReference type="EMBL" id="CAB3259187.1"/>
    </source>
</evidence>
<dbReference type="PANTHER" id="PTHR23235">
    <property type="entry name" value="KRUEPPEL-LIKE TRANSCRIPTION FACTOR"/>
    <property type="match status" value="1"/>
</dbReference>
<dbReference type="FunFam" id="3.30.160.60:FF:000018">
    <property type="entry name" value="Krueppel-like factor 15"/>
    <property type="match status" value="1"/>
</dbReference>
<proteinExistence type="evidence at transcript level"/>
<protein>
    <submittedName>
        <fullName evidence="10">ZF(C2H2)-132 zinc finger protein</fullName>
    </submittedName>
</protein>
<dbReference type="Gene3D" id="3.30.160.60">
    <property type="entry name" value="Classic Zinc Finger"/>
    <property type="match status" value="3"/>
</dbReference>
<dbReference type="InterPro" id="IPR036236">
    <property type="entry name" value="Znf_C2H2_sf"/>
</dbReference>
<dbReference type="Pfam" id="PF00096">
    <property type="entry name" value="zf-C2H2"/>
    <property type="match status" value="3"/>
</dbReference>
<sequence length="826" mass="89595">MIGNKCVSLKKFMAKSFGNGEQTIEGSLHNPTSRNTIHDNDDALLDILLGTDQSLHTTQQVVTHNQELFSDSSPRFSSFSQGVSLKQDHLLQFANTKQLDNKQSSLEISGVAPSSKARFSVLQNVPSTPSPAKTPPSPSIYLTQSFQSRVEANFEDVLSGTPFQHRVPVTITSVVTPSIGNINKMHMSQNALTKTGSKESIFPWSFHTAEHGIDELIAEGPALSLMRDNKEAGITASNQSFFGTLNQSLSSIPRNSSLANALNDFDKTLDQVKRKNQETYNFSNKKPQFDLGSPENEKTSLPVDDTKQFMVDLSEKRNSNSVDFYMSPSTESSSTDFLSNTQHCSTSFQTLLSTSSSEATVNSGNSSGTIDFVLHDQAQASSKLVSSYSNYASSVVQDKFSGDSKIKQGGLSDLNPTNVSNLTHSNNSQDNKVELLHHLLNNTGHQNLQLSSAICPSSTVRKVEVDVCAACKVRECSQTFSESALKLCSKCAYDLDNSFKYEKKSFNKQKLEVGTEAGSQIWSEDSKTAVGNKGEMMAQLIALNPPVGNGSIAKTTPLYIVIQDKVIPLSIAQVQQDTMAGSLNKAEVQSTSACEVKTSAHGSGREPSTAPITSTSGIQSNNANSPKNLIKIAPLPIISAQPGSCIMIAGIAPVPSTLQTNSSNAATQKKNVKVSDDALRIHVCNYVGCDKKYTKSSHLKAHIRRHTGEKPFVCQWAGCGWKFSRSDELARHKRSHEGIKPYACPVCKKKFSRSDHLAKHVKIHKNKSKGRSDVKVSISSSSTADSIYKPFVIPGTVSVPVLMTTVHTSNTSVSDDTSSCQKQMDV</sequence>
<organism evidence="10">
    <name type="scientific">Phallusia mammillata</name>
    <dbReference type="NCBI Taxonomy" id="59560"/>
    <lineage>
        <taxon>Eukaryota</taxon>
        <taxon>Metazoa</taxon>
        <taxon>Chordata</taxon>
        <taxon>Tunicata</taxon>
        <taxon>Ascidiacea</taxon>
        <taxon>Phlebobranchia</taxon>
        <taxon>Ascidiidae</taxon>
        <taxon>Phallusia</taxon>
    </lineage>
</organism>
<dbReference type="GO" id="GO:0008270">
    <property type="term" value="F:zinc ion binding"/>
    <property type="evidence" value="ECO:0007669"/>
    <property type="project" value="UniProtKB-KW"/>
</dbReference>
<dbReference type="SUPFAM" id="SSF57667">
    <property type="entry name" value="beta-beta-alpha zinc fingers"/>
    <property type="match status" value="2"/>
</dbReference>
<dbReference type="FunFam" id="3.30.160.60:FF:000125">
    <property type="entry name" value="Putative zinc finger protein 143"/>
    <property type="match status" value="1"/>
</dbReference>
<evidence type="ECO:0000256" key="6">
    <source>
        <dbReference type="ARBA" id="ARBA00023242"/>
    </source>
</evidence>
<keyword evidence="2" id="KW-0479">Metal-binding</keyword>
<dbReference type="GO" id="GO:0000978">
    <property type="term" value="F:RNA polymerase II cis-regulatory region sequence-specific DNA binding"/>
    <property type="evidence" value="ECO:0007669"/>
    <property type="project" value="TreeGrafter"/>
</dbReference>
<accession>A0A6F9DF63</accession>
<feature type="domain" description="C2H2-type" evidence="9">
    <location>
        <begin position="742"/>
        <end position="769"/>
    </location>
</feature>
<dbReference type="PANTHER" id="PTHR23235:SF120">
    <property type="entry name" value="KRUPPEL-LIKE FACTOR 15"/>
    <property type="match status" value="1"/>
</dbReference>
<dbReference type="InterPro" id="IPR013087">
    <property type="entry name" value="Znf_C2H2_type"/>
</dbReference>
<evidence type="ECO:0000259" key="9">
    <source>
        <dbReference type="PROSITE" id="PS50157"/>
    </source>
</evidence>
<dbReference type="AlphaFoldDB" id="A0A6F9DF63"/>
<feature type="domain" description="C2H2-type" evidence="9">
    <location>
        <begin position="682"/>
        <end position="711"/>
    </location>
</feature>
<evidence type="ECO:0000256" key="8">
    <source>
        <dbReference type="SAM" id="MobiDB-lite"/>
    </source>
</evidence>
<evidence type="ECO:0000256" key="2">
    <source>
        <dbReference type="ARBA" id="ARBA00022723"/>
    </source>
</evidence>
<dbReference type="GO" id="GO:0005634">
    <property type="term" value="C:nucleus"/>
    <property type="evidence" value="ECO:0007669"/>
    <property type="project" value="UniProtKB-SubCell"/>
</dbReference>
<evidence type="ECO:0000256" key="5">
    <source>
        <dbReference type="ARBA" id="ARBA00022833"/>
    </source>
</evidence>